<reference evidence="1 2" key="2">
    <citation type="journal article" date="2022" name="Mol. Ecol. Resour.">
        <title>The genomes of chicory, endive, great burdock and yacon provide insights into Asteraceae paleo-polyploidization history and plant inulin production.</title>
        <authorList>
            <person name="Fan W."/>
            <person name="Wang S."/>
            <person name="Wang H."/>
            <person name="Wang A."/>
            <person name="Jiang F."/>
            <person name="Liu H."/>
            <person name="Zhao H."/>
            <person name="Xu D."/>
            <person name="Zhang Y."/>
        </authorList>
    </citation>
    <scope>NUCLEOTIDE SEQUENCE [LARGE SCALE GENOMIC DNA]</scope>
    <source>
        <strain evidence="2">cv. Punajuju</strain>
        <tissue evidence="1">Leaves</tissue>
    </source>
</reference>
<evidence type="ECO:0000313" key="1">
    <source>
        <dbReference type="EMBL" id="KAI3750671.1"/>
    </source>
</evidence>
<gene>
    <name evidence="1" type="ORF">L2E82_21403</name>
</gene>
<evidence type="ECO:0000313" key="2">
    <source>
        <dbReference type="Proteomes" id="UP001055811"/>
    </source>
</evidence>
<reference evidence="2" key="1">
    <citation type="journal article" date="2022" name="Mol. Ecol. Resour.">
        <title>The genomes of chicory, endive, great burdock and yacon provide insights into Asteraceae palaeo-polyploidization history and plant inulin production.</title>
        <authorList>
            <person name="Fan W."/>
            <person name="Wang S."/>
            <person name="Wang H."/>
            <person name="Wang A."/>
            <person name="Jiang F."/>
            <person name="Liu H."/>
            <person name="Zhao H."/>
            <person name="Xu D."/>
            <person name="Zhang Y."/>
        </authorList>
    </citation>
    <scope>NUCLEOTIDE SEQUENCE [LARGE SCALE GENOMIC DNA]</scope>
    <source>
        <strain evidence="2">cv. Punajuju</strain>
    </source>
</reference>
<organism evidence="1 2">
    <name type="scientific">Cichorium intybus</name>
    <name type="common">Chicory</name>
    <dbReference type="NCBI Taxonomy" id="13427"/>
    <lineage>
        <taxon>Eukaryota</taxon>
        <taxon>Viridiplantae</taxon>
        <taxon>Streptophyta</taxon>
        <taxon>Embryophyta</taxon>
        <taxon>Tracheophyta</taxon>
        <taxon>Spermatophyta</taxon>
        <taxon>Magnoliopsida</taxon>
        <taxon>eudicotyledons</taxon>
        <taxon>Gunneridae</taxon>
        <taxon>Pentapetalae</taxon>
        <taxon>asterids</taxon>
        <taxon>campanulids</taxon>
        <taxon>Asterales</taxon>
        <taxon>Asteraceae</taxon>
        <taxon>Cichorioideae</taxon>
        <taxon>Cichorieae</taxon>
        <taxon>Cichoriinae</taxon>
        <taxon>Cichorium</taxon>
    </lineage>
</organism>
<keyword evidence="2" id="KW-1185">Reference proteome</keyword>
<name>A0ACB9DWQ0_CICIN</name>
<sequence>MSTGEIRPVPNVSDDDEEEPLDLTNIDVEEDEDFKVKAPSRCMDVFLNTIEDVDGYITGLDEVDEEYQIEITQSICNPSLKHLRFLSYALPSFDPGTNYWVMEGQSTKSICNPSFYPATFMITTLYIASIAMDLIKLPLP</sequence>
<dbReference type="EMBL" id="CM042012">
    <property type="protein sequence ID" value="KAI3750671.1"/>
    <property type="molecule type" value="Genomic_DNA"/>
</dbReference>
<accession>A0ACB9DWQ0</accession>
<dbReference type="Proteomes" id="UP001055811">
    <property type="component" value="Linkage Group LG04"/>
</dbReference>
<protein>
    <submittedName>
        <fullName evidence="1">Uncharacterized protein</fullName>
    </submittedName>
</protein>
<proteinExistence type="predicted"/>
<comment type="caution">
    <text evidence="1">The sequence shown here is derived from an EMBL/GenBank/DDBJ whole genome shotgun (WGS) entry which is preliminary data.</text>
</comment>